<dbReference type="GO" id="GO:0046872">
    <property type="term" value="F:metal ion binding"/>
    <property type="evidence" value="ECO:0007669"/>
    <property type="project" value="UniProtKB-KW"/>
</dbReference>
<sequence length="176" mass="20290">MSQKVSKAFKQSGVIPYRVNNGRIEILLITSRDRRHWVIPKGGIPNGMSPPDSAAKEAWEEAGVIGQVDVKKLGSYKYRKRGKIYQVHMYLMPVEMVCEEYPEVGKRQRQWLEVTKAVRLVKKASLKRMILKGFFQTKLRSYALPLLKINLRLSLLTQCKHCGLILALYPQLKKHL</sequence>
<accession>A0A8J7IA70</accession>
<dbReference type="InterPro" id="IPR015797">
    <property type="entry name" value="NUDIX_hydrolase-like_dom_sf"/>
</dbReference>
<comment type="caution">
    <text evidence="6">The sequence shown here is derived from an EMBL/GenBank/DDBJ whole genome shotgun (WGS) entry which is preliminary data.</text>
</comment>
<organism evidence="6 7">
    <name type="scientific">Dendronalium phyllosphericum CENA369</name>
    <dbReference type="NCBI Taxonomy" id="1725256"/>
    <lineage>
        <taxon>Bacteria</taxon>
        <taxon>Bacillati</taxon>
        <taxon>Cyanobacteriota</taxon>
        <taxon>Cyanophyceae</taxon>
        <taxon>Nostocales</taxon>
        <taxon>Nostocaceae</taxon>
        <taxon>Dendronalium</taxon>
        <taxon>Dendronalium phyllosphericum</taxon>
    </lineage>
</organism>
<dbReference type="AlphaFoldDB" id="A0A8J7IA70"/>
<keyword evidence="2" id="KW-0479">Metal-binding</keyword>
<dbReference type="PANTHER" id="PTHR12629:SF0">
    <property type="entry name" value="DIPHOSPHOINOSITOL-POLYPHOSPHATE DIPHOSPHATASE"/>
    <property type="match status" value="1"/>
</dbReference>
<evidence type="ECO:0000256" key="4">
    <source>
        <dbReference type="ARBA" id="ARBA00022842"/>
    </source>
</evidence>
<dbReference type="SUPFAM" id="SSF55811">
    <property type="entry name" value="Nudix"/>
    <property type="match status" value="1"/>
</dbReference>
<dbReference type="InterPro" id="IPR000086">
    <property type="entry name" value="NUDIX_hydrolase_dom"/>
</dbReference>
<proteinExistence type="predicted"/>
<reference evidence="6 7" key="1">
    <citation type="journal article" date="2021" name="Int. J. Syst. Evol. Microbiol.">
        <title>Amazonocrinis nigriterrae gen. nov., sp. nov., Atlanticothrix silvestris gen. nov., sp. nov. and Dendronalium phyllosphericum gen. nov., sp. nov., nostocacean cyanobacteria from Brazilian environments.</title>
        <authorList>
            <person name="Alvarenga D.O."/>
            <person name="Andreote A.P.D."/>
            <person name="Branco L.H.Z."/>
            <person name="Delbaje E."/>
            <person name="Cruz R.B."/>
            <person name="Varani A.M."/>
            <person name="Fiore M.F."/>
        </authorList>
    </citation>
    <scope>NUCLEOTIDE SEQUENCE [LARGE SCALE GENOMIC DNA]</scope>
    <source>
        <strain evidence="6 7">CENA369</strain>
    </source>
</reference>
<name>A0A8J7IA70_9NOST</name>
<evidence type="ECO:0000313" key="6">
    <source>
        <dbReference type="EMBL" id="MBH8575217.1"/>
    </source>
</evidence>
<dbReference type="PANTHER" id="PTHR12629">
    <property type="entry name" value="DIPHOSPHOINOSITOL POLYPHOSPHATE PHOSPHOHYDROLASE"/>
    <property type="match status" value="1"/>
</dbReference>
<dbReference type="PROSITE" id="PS51462">
    <property type="entry name" value="NUDIX"/>
    <property type="match status" value="1"/>
</dbReference>
<keyword evidence="3 6" id="KW-0378">Hydrolase</keyword>
<keyword evidence="7" id="KW-1185">Reference proteome</keyword>
<dbReference type="CDD" id="cd04666">
    <property type="entry name" value="NUDIX_DIPP2_like_Nudt4"/>
    <property type="match status" value="1"/>
</dbReference>
<evidence type="ECO:0000259" key="5">
    <source>
        <dbReference type="PROSITE" id="PS51462"/>
    </source>
</evidence>
<dbReference type="Proteomes" id="UP000662314">
    <property type="component" value="Unassembled WGS sequence"/>
</dbReference>
<gene>
    <name evidence="6" type="ORF">I8752_19800</name>
</gene>
<keyword evidence="4" id="KW-0460">Magnesium</keyword>
<dbReference type="InterPro" id="IPR047198">
    <property type="entry name" value="DDP-like_NUDIX"/>
</dbReference>
<protein>
    <submittedName>
        <fullName evidence="6">NUDIX hydrolase</fullName>
    </submittedName>
</protein>
<comment type="cofactor">
    <cofactor evidence="1">
        <name>Mg(2+)</name>
        <dbReference type="ChEBI" id="CHEBI:18420"/>
    </cofactor>
</comment>
<dbReference type="GO" id="GO:0016462">
    <property type="term" value="F:pyrophosphatase activity"/>
    <property type="evidence" value="ECO:0007669"/>
    <property type="project" value="InterPro"/>
</dbReference>
<evidence type="ECO:0000313" key="7">
    <source>
        <dbReference type="Proteomes" id="UP000662314"/>
    </source>
</evidence>
<evidence type="ECO:0000256" key="2">
    <source>
        <dbReference type="ARBA" id="ARBA00022723"/>
    </source>
</evidence>
<evidence type="ECO:0000256" key="3">
    <source>
        <dbReference type="ARBA" id="ARBA00022801"/>
    </source>
</evidence>
<dbReference type="Pfam" id="PF00293">
    <property type="entry name" value="NUDIX"/>
    <property type="match status" value="1"/>
</dbReference>
<feature type="domain" description="Nudix hydrolase" evidence="5">
    <location>
        <begin position="7"/>
        <end position="134"/>
    </location>
</feature>
<evidence type="ECO:0000256" key="1">
    <source>
        <dbReference type="ARBA" id="ARBA00001946"/>
    </source>
</evidence>
<dbReference type="GO" id="GO:0005737">
    <property type="term" value="C:cytoplasm"/>
    <property type="evidence" value="ECO:0007669"/>
    <property type="project" value="TreeGrafter"/>
</dbReference>
<dbReference type="Gene3D" id="3.90.79.10">
    <property type="entry name" value="Nucleoside Triphosphate Pyrophosphohydrolase"/>
    <property type="match status" value="1"/>
</dbReference>
<dbReference type="EMBL" id="JAECZA010000114">
    <property type="protein sequence ID" value="MBH8575217.1"/>
    <property type="molecule type" value="Genomic_DNA"/>
</dbReference>